<dbReference type="InterPro" id="IPR036181">
    <property type="entry name" value="MIT_dom_sf"/>
</dbReference>
<keyword evidence="5" id="KW-1185">Reference proteome</keyword>
<dbReference type="InterPro" id="IPR032341">
    <property type="entry name" value="MITD1_C"/>
</dbReference>
<dbReference type="GeneID" id="16072171"/>
<dbReference type="KEGG" id="sre:PTSG_07807"/>
<keyword evidence="1" id="KW-0175">Coiled coil</keyword>
<dbReference type="RefSeq" id="XP_004991610.1">
    <property type="nucleotide sequence ID" value="XM_004991553.1"/>
</dbReference>
<dbReference type="Gene3D" id="1.20.58.80">
    <property type="entry name" value="Phosphotransferase system, lactose/cellobiose-type IIA subunit"/>
    <property type="match status" value="1"/>
</dbReference>
<evidence type="ECO:0000256" key="1">
    <source>
        <dbReference type="SAM" id="Coils"/>
    </source>
</evidence>
<dbReference type="Pfam" id="PF16565">
    <property type="entry name" value="MIT_C"/>
    <property type="match status" value="1"/>
</dbReference>
<dbReference type="AlphaFoldDB" id="F2UGD9"/>
<feature type="region of interest" description="Disordered" evidence="2">
    <location>
        <begin position="1"/>
        <end position="20"/>
    </location>
</feature>
<dbReference type="Proteomes" id="UP000007799">
    <property type="component" value="Unassembled WGS sequence"/>
</dbReference>
<evidence type="ECO:0000259" key="3">
    <source>
        <dbReference type="Pfam" id="PF16565"/>
    </source>
</evidence>
<accession>F2UGD9</accession>
<dbReference type="FunCoup" id="F2UGD9">
    <property type="interactions" value="516"/>
</dbReference>
<evidence type="ECO:0000256" key="2">
    <source>
        <dbReference type="SAM" id="MobiDB-lite"/>
    </source>
</evidence>
<dbReference type="eggNOG" id="KOG4509">
    <property type="taxonomic scope" value="Eukaryota"/>
</dbReference>
<organism evidence="5">
    <name type="scientific">Salpingoeca rosetta (strain ATCC 50818 / BSB-021)</name>
    <dbReference type="NCBI Taxonomy" id="946362"/>
    <lineage>
        <taxon>Eukaryota</taxon>
        <taxon>Choanoflagellata</taxon>
        <taxon>Craspedida</taxon>
        <taxon>Salpingoecidae</taxon>
        <taxon>Salpingoeca</taxon>
    </lineage>
</organism>
<evidence type="ECO:0000313" key="4">
    <source>
        <dbReference type="EMBL" id="EGD75689.1"/>
    </source>
</evidence>
<reference evidence="4" key="1">
    <citation type="submission" date="2009-08" db="EMBL/GenBank/DDBJ databases">
        <title>Annotation of Salpingoeca rosetta.</title>
        <authorList>
            <consortium name="The Broad Institute Genome Sequencing Platform"/>
            <person name="Russ C."/>
            <person name="Cuomo C."/>
            <person name="Burger G."/>
            <person name="Gray M.W."/>
            <person name="Holland P.W.H."/>
            <person name="King N."/>
            <person name="Lang F.B.F."/>
            <person name="Roger A.J."/>
            <person name="Ruiz-Trillo I."/>
            <person name="Young S.K."/>
            <person name="Zeng Q."/>
            <person name="Gargeya S."/>
            <person name="Alvarado L."/>
            <person name="Berlin A."/>
            <person name="Chapman S.B."/>
            <person name="Chen Z."/>
            <person name="Freedman E."/>
            <person name="Gellesch M."/>
            <person name="Goldberg J."/>
            <person name="Griggs A."/>
            <person name="Gujja S."/>
            <person name="Heilman E."/>
            <person name="Heiman D."/>
            <person name="Howarth C."/>
            <person name="Mehta T."/>
            <person name="Neiman D."/>
            <person name="Pearson M."/>
            <person name="Roberts A."/>
            <person name="Saif S."/>
            <person name="Shea T."/>
            <person name="Shenoy N."/>
            <person name="Sisk P."/>
            <person name="Stolte C."/>
            <person name="Sykes S."/>
            <person name="White J."/>
            <person name="Yandava C."/>
            <person name="Haas B."/>
            <person name="Nusbaum C."/>
            <person name="Birren B."/>
        </authorList>
    </citation>
    <scope>NUCLEOTIDE SEQUENCE [LARGE SCALE GENOMIC DNA]</scope>
    <source>
        <strain evidence="4">ATCC 50818</strain>
    </source>
</reference>
<dbReference type="EMBL" id="GL832973">
    <property type="protein sequence ID" value="EGD75689.1"/>
    <property type="molecule type" value="Genomic_DNA"/>
</dbReference>
<dbReference type="InterPro" id="IPR038113">
    <property type="entry name" value="MITD1_C_sf"/>
</dbReference>
<protein>
    <recommendedName>
        <fullName evidence="3">MITD1 C-terminal phospholipase D-like domain-containing protein</fullName>
    </recommendedName>
</protein>
<dbReference type="SUPFAM" id="SSF116846">
    <property type="entry name" value="MIT domain"/>
    <property type="match status" value="1"/>
</dbReference>
<evidence type="ECO:0000313" key="5">
    <source>
        <dbReference type="Proteomes" id="UP000007799"/>
    </source>
</evidence>
<feature type="coiled-coil region" evidence="1">
    <location>
        <begin position="74"/>
        <end position="101"/>
    </location>
</feature>
<name>F2UGD9_SALR5</name>
<gene>
    <name evidence="4" type="ORF">PTSG_07807</name>
</gene>
<dbReference type="Gene3D" id="3.30.870.30">
    <property type="entry name" value="MITD, C-terminal phospholipase D-like domain"/>
    <property type="match status" value="1"/>
</dbReference>
<proteinExistence type="predicted"/>
<dbReference type="STRING" id="946362.F2UGD9"/>
<sequence length="248" mass="27997">MTHHQPSNQQPQTMSSQPPTIQTAQVMALEAKDLRAKGRVQEAAAKLECTIKVLLDAAKAMTSEESRQRLLVSVKRYLDALEDLKQLAKLASKRLEIAQGTTGHSYESIFGPVMQRATEVTLDEPYLCKPYQLHNLTRFCELCARNEVKVIRVHTTNPRGDDISLRDASVHTLKASLREHGMTLHVNIRGDLHDRQAKFNNGFVVRLGRGLHIYQRSPHYTLGSFDDKFRTCLATNITYDFDASLQPS</sequence>
<dbReference type="InParanoid" id="F2UGD9"/>
<feature type="domain" description="MITD1 C-terminal phospholipase D-like" evidence="3">
    <location>
        <begin position="103"/>
        <end position="239"/>
    </location>
</feature>
<dbReference type="OrthoDB" id="19553at2759"/>